<sequence length="253" mass="25776">MIRAIVLGCYLLTFSAGLAWAAETIGDAFAISGSVTGTTSSGPTRVLSRGSDVHFKESIRARAASSGQFHFIDGSRLVVGEGSEVVLDEFVFRGGAARVRLNMTKGALRFLGAGTRPGRDDVSITTPVAIVGIRGTVVDVTHAAGRTAFLLLHGSAEVCRRGGACQLVTEPCTSVLVEGDVSDIMQRDAAALAADFPLLAGQARLWPDYRAASTCGVSPAAQPVDRARGRSDGGGGGLGNGNGGNGGGTAGKD</sequence>
<dbReference type="AlphaFoldDB" id="A0A2T5VFR1"/>
<evidence type="ECO:0000256" key="2">
    <source>
        <dbReference type="SAM" id="SignalP"/>
    </source>
</evidence>
<accession>A0A2T5VFR1</accession>
<keyword evidence="5" id="KW-1185">Reference proteome</keyword>
<name>A0A2T5VFR1_9HYPH</name>
<dbReference type="EMBL" id="QAYG01000001">
    <property type="protein sequence ID" value="PTW62597.1"/>
    <property type="molecule type" value="Genomic_DNA"/>
</dbReference>
<dbReference type="Pfam" id="PF04773">
    <property type="entry name" value="FecR"/>
    <property type="match status" value="1"/>
</dbReference>
<gene>
    <name evidence="4" type="ORF">C8N35_101643</name>
</gene>
<feature type="region of interest" description="Disordered" evidence="1">
    <location>
        <begin position="215"/>
        <end position="253"/>
    </location>
</feature>
<comment type="caution">
    <text evidence="4">The sequence shown here is derived from an EMBL/GenBank/DDBJ whole genome shotgun (WGS) entry which is preliminary data.</text>
</comment>
<dbReference type="PANTHER" id="PTHR38731">
    <property type="entry name" value="LIPL45-RELATED LIPOPROTEIN-RELATED"/>
    <property type="match status" value="1"/>
</dbReference>
<protein>
    <submittedName>
        <fullName evidence="4">FecR family protein</fullName>
    </submittedName>
</protein>
<keyword evidence="2" id="KW-0732">Signal</keyword>
<evidence type="ECO:0000259" key="3">
    <source>
        <dbReference type="Pfam" id="PF04773"/>
    </source>
</evidence>
<feature type="domain" description="FecR protein" evidence="3">
    <location>
        <begin position="59"/>
        <end position="156"/>
    </location>
</feature>
<feature type="chain" id="PRO_5015660949" evidence="2">
    <location>
        <begin position="22"/>
        <end position="253"/>
    </location>
</feature>
<reference evidence="4 5" key="1">
    <citation type="submission" date="2018-04" db="EMBL/GenBank/DDBJ databases">
        <title>Genomic Encyclopedia of Archaeal and Bacterial Type Strains, Phase II (KMG-II): from individual species to whole genera.</title>
        <authorList>
            <person name="Goeker M."/>
        </authorList>
    </citation>
    <scope>NUCLEOTIDE SEQUENCE [LARGE SCALE GENOMIC DNA]</scope>
    <source>
        <strain evidence="4 5">DSM 23382</strain>
    </source>
</reference>
<evidence type="ECO:0000313" key="4">
    <source>
        <dbReference type="EMBL" id="PTW62597.1"/>
    </source>
</evidence>
<feature type="signal peptide" evidence="2">
    <location>
        <begin position="1"/>
        <end position="21"/>
    </location>
</feature>
<proteinExistence type="predicted"/>
<dbReference type="Proteomes" id="UP000244081">
    <property type="component" value="Unassembled WGS sequence"/>
</dbReference>
<evidence type="ECO:0000313" key="5">
    <source>
        <dbReference type="Proteomes" id="UP000244081"/>
    </source>
</evidence>
<evidence type="ECO:0000256" key="1">
    <source>
        <dbReference type="SAM" id="MobiDB-lite"/>
    </source>
</evidence>
<dbReference type="RefSeq" id="WP_170122006.1">
    <property type="nucleotide sequence ID" value="NZ_QAYG01000001.1"/>
</dbReference>
<dbReference type="InterPro" id="IPR006860">
    <property type="entry name" value="FecR"/>
</dbReference>
<organism evidence="4 5">
    <name type="scientific">Breoghania corrubedonensis</name>
    <dbReference type="NCBI Taxonomy" id="665038"/>
    <lineage>
        <taxon>Bacteria</taxon>
        <taxon>Pseudomonadati</taxon>
        <taxon>Pseudomonadota</taxon>
        <taxon>Alphaproteobacteria</taxon>
        <taxon>Hyphomicrobiales</taxon>
        <taxon>Stappiaceae</taxon>
        <taxon>Breoghania</taxon>
    </lineage>
</organism>
<feature type="compositionally biased region" description="Gly residues" evidence="1">
    <location>
        <begin position="232"/>
        <end position="253"/>
    </location>
</feature>